<protein>
    <recommendedName>
        <fullName evidence="10">Mitogen-activated protein kinase</fullName>
        <ecNumber evidence="10">2.7.11.24</ecNumber>
    </recommendedName>
</protein>
<keyword evidence="5 8" id="KW-0067">ATP-binding</keyword>
<name>A0AAR5PGF3_DENPD</name>
<evidence type="ECO:0000256" key="5">
    <source>
        <dbReference type="ARBA" id="ARBA00022840"/>
    </source>
</evidence>
<keyword evidence="2 10" id="KW-0808">Transferase</keyword>
<evidence type="ECO:0000256" key="1">
    <source>
        <dbReference type="ARBA" id="ARBA00022527"/>
    </source>
</evidence>
<keyword evidence="10" id="KW-0460">Magnesium</keyword>
<evidence type="ECO:0000313" key="13">
    <source>
        <dbReference type="Proteomes" id="UP000019118"/>
    </source>
</evidence>
<dbReference type="InterPro" id="IPR011009">
    <property type="entry name" value="Kinase-like_dom_sf"/>
</dbReference>
<reference evidence="12" key="2">
    <citation type="submission" date="2024-08" db="UniProtKB">
        <authorList>
            <consortium name="EnsemblMetazoa"/>
        </authorList>
    </citation>
    <scope>IDENTIFICATION</scope>
</reference>
<dbReference type="EnsemblMetazoa" id="XM_019904570.1">
    <property type="protein sequence ID" value="XP_019760129.1"/>
    <property type="gene ID" value="LOC109537712"/>
</dbReference>
<organism evidence="12 13">
    <name type="scientific">Dendroctonus ponderosae</name>
    <name type="common">Mountain pine beetle</name>
    <dbReference type="NCBI Taxonomy" id="77166"/>
    <lineage>
        <taxon>Eukaryota</taxon>
        <taxon>Metazoa</taxon>
        <taxon>Ecdysozoa</taxon>
        <taxon>Arthropoda</taxon>
        <taxon>Hexapoda</taxon>
        <taxon>Insecta</taxon>
        <taxon>Pterygota</taxon>
        <taxon>Neoptera</taxon>
        <taxon>Endopterygota</taxon>
        <taxon>Coleoptera</taxon>
        <taxon>Polyphaga</taxon>
        <taxon>Cucujiformia</taxon>
        <taxon>Curculionidae</taxon>
        <taxon>Scolytinae</taxon>
        <taxon>Dendroctonus</taxon>
    </lineage>
</organism>
<dbReference type="InterPro" id="IPR008271">
    <property type="entry name" value="Ser/Thr_kinase_AS"/>
</dbReference>
<dbReference type="InterPro" id="IPR000719">
    <property type="entry name" value="Prot_kinase_dom"/>
</dbReference>
<accession>A0AAR5PGF3</accession>
<dbReference type="PROSITE" id="PS00107">
    <property type="entry name" value="PROTEIN_KINASE_ATP"/>
    <property type="match status" value="1"/>
</dbReference>
<dbReference type="Proteomes" id="UP000019118">
    <property type="component" value="Unassembled WGS sequence"/>
</dbReference>
<evidence type="ECO:0000256" key="3">
    <source>
        <dbReference type="ARBA" id="ARBA00022741"/>
    </source>
</evidence>
<dbReference type="PROSITE" id="PS50011">
    <property type="entry name" value="PROTEIN_KINASE_DOM"/>
    <property type="match status" value="1"/>
</dbReference>
<dbReference type="InterPro" id="IPR050117">
    <property type="entry name" value="MAPK"/>
</dbReference>
<dbReference type="GO" id="GO:0004707">
    <property type="term" value="F:MAP kinase activity"/>
    <property type="evidence" value="ECO:0007669"/>
    <property type="project" value="UniProtKB-EC"/>
</dbReference>
<keyword evidence="1 9" id="KW-0723">Serine/threonine-protein kinase</keyword>
<evidence type="ECO:0000256" key="4">
    <source>
        <dbReference type="ARBA" id="ARBA00022777"/>
    </source>
</evidence>
<evidence type="ECO:0000256" key="8">
    <source>
        <dbReference type="PROSITE-ProRule" id="PRU10141"/>
    </source>
</evidence>
<keyword evidence="4 10" id="KW-0418">Kinase</keyword>
<dbReference type="FunFam" id="1.10.510.10:FF:000624">
    <property type="entry name" value="Mitogen-activated protein kinase"/>
    <property type="match status" value="1"/>
</dbReference>
<reference evidence="13" key="1">
    <citation type="journal article" date="2013" name="Genome Biol.">
        <title>Draft genome of the mountain pine beetle, Dendroctonus ponderosae Hopkins, a major forest pest.</title>
        <authorList>
            <person name="Keeling C.I."/>
            <person name="Yuen M.M."/>
            <person name="Liao N.Y."/>
            <person name="Docking T.R."/>
            <person name="Chan S.K."/>
            <person name="Taylor G.A."/>
            <person name="Palmquist D.L."/>
            <person name="Jackman S.D."/>
            <person name="Nguyen A."/>
            <person name="Li M."/>
            <person name="Henderson H."/>
            <person name="Janes J.K."/>
            <person name="Zhao Y."/>
            <person name="Pandoh P."/>
            <person name="Moore R."/>
            <person name="Sperling F.A."/>
            <person name="Huber D.P."/>
            <person name="Birol I."/>
            <person name="Jones S.J."/>
            <person name="Bohlmann J."/>
        </authorList>
    </citation>
    <scope>NUCLEOTIDE SEQUENCE</scope>
</reference>
<evidence type="ECO:0000256" key="10">
    <source>
        <dbReference type="RuleBase" id="RU361165"/>
    </source>
</evidence>
<sequence>MAIVGPSRHARVSMSVSMSLMQGPGGAAAAPQGGLHAAQPYYPHHPQQHAVAPAHSQEQVQPDRPIGYGAFGVVWAVTDPRDGRRVALKKLPNVFQSLVSSKRVFRELKMLCFFKHENVLAALDILQPPHLDFFQEIYVITELLQSDLHKIIVSHQPLSSDHIKVFLYQILRGLKYLHSARILHRDIKPGNLLVNSNCVLKICDFGLARVEEPDTSKHMTQEVVTQYYRAPEILMGAKHYTAAVDVWSVGCIFG</sequence>
<feature type="domain" description="Protein kinase" evidence="11">
    <location>
        <begin position="60"/>
        <end position="254"/>
    </location>
</feature>
<comment type="activity regulation">
    <text evidence="10">Activated by threonine and tyrosine phosphorylation.</text>
</comment>
<dbReference type="PANTHER" id="PTHR24055">
    <property type="entry name" value="MITOGEN-ACTIVATED PROTEIN KINASE"/>
    <property type="match status" value="1"/>
</dbReference>
<comment type="catalytic activity">
    <reaction evidence="6 10">
        <text>L-threonyl-[protein] + ATP = O-phospho-L-threonyl-[protein] + ADP + H(+)</text>
        <dbReference type="Rhea" id="RHEA:46608"/>
        <dbReference type="Rhea" id="RHEA-COMP:11060"/>
        <dbReference type="Rhea" id="RHEA-COMP:11605"/>
        <dbReference type="ChEBI" id="CHEBI:15378"/>
        <dbReference type="ChEBI" id="CHEBI:30013"/>
        <dbReference type="ChEBI" id="CHEBI:30616"/>
        <dbReference type="ChEBI" id="CHEBI:61977"/>
        <dbReference type="ChEBI" id="CHEBI:456216"/>
        <dbReference type="EC" id="2.7.11.24"/>
    </reaction>
</comment>
<dbReference type="SMART" id="SM00220">
    <property type="entry name" value="S_TKc"/>
    <property type="match status" value="1"/>
</dbReference>
<dbReference type="InterPro" id="IPR017441">
    <property type="entry name" value="Protein_kinase_ATP_BS"/>
</dbReference>
<dbReference type="Gene3D" id="3.30.200.20">
    <property type="entry name" value="Phosphorylase Kinase, domain 1"/>
    <property type="match status" value="1"/>
</dbReference>
<dbReference type="EC" id="2.7.11.24" evidence="10"/>
<evidence type="ECO:0000256" key="2">
    <source>
        <dbReference type="ARBA" id="ARBA00022679"/>
    </source>
</evidence>
<comment type="catalytic activity">
    <reaction evidence="7">
        <text>L-seryl-[protein] + ATP = O-phospho-L-seryl-[protein] + ADP + H(+)</text>
        <dbReference type="Rhea" id="RHEA:17989"/>
        <dbReference type="Rhea" id="RHEA-COMP:9863"/>
        <dbReference type="Rhea" id="RHEA-COMP:11604"/>
        <dbReference type="ChEBI" id="CHEBI:15378"/>
        <dbReference type="ChEBI" id="CHEBI:29999"/>
        <dbReference type="ChEBI" id="CHEBI:30616"/>
        <dbReference type="ChEBI" id="CHEBI:83421"/>
        <dbReference type="ChEBI" id="CHEBI:456216"/>
        <dbReference type="EC" id="2.7.11.24"/>
    </reaction>
</comment>
<dbReference type="SUPFAM" id="SSF56112">
    <property type="entry name" value="Protein kinase-like (PK-like)"/>
    <property type="match status" value="1"/>
</dbReference>
<dbReference type="PROSITE" id="PS01351">
    <property type="entry name" value="MAPK"/>
    <property type="match status" value="1"/>
</dbReference>
<evidence type="ECO:0000259" key="11">
    <source>
        <dbReference type="PROSITE" id="PS50011"/>
    </source>
</evidence>
<keyword evidence="3 8" id="KW-0547">Nucleotide-binding</keyword>
<dbReference type="AlphaFoldDB" id="A0AAR5PGF3"/>
<evidence type="ECO:0000313" key="12">
    <source>
        <dbReference type="EnsemblMetazoa" id="XP_019760129.1"/>
    </source>
</evidence>
<dbReference type="FunFam" id="3.30.200.20:FF:000961">
    <property type="entry name" value="Mitogen-activated protein kinase"/>
    <property type="match status" value="1"/>
</dbReference>
<evidence type="ECO:0000256" key="7">
    <source>
        <dbReference type="ARBA" id="ARBA00048312"/>
    </source>
</evidence>
<feature type="binding site" evidence="8">
    <location>
        <position position="89"/>
    </location>
    <ligand>
        <name>ATP</name>
        <dbReference type="ChEBI" id="CHEBI:30616"/>
    </ligand>
</feature>
<comment type="similarity">
    <text evidence="10">Belongs to the protein kinase superfamily. Ser/Thr protein kinase family. MAP kinase subfamily.</text>
</comment>
<dbReference type="PROSITE" id="PS00108">
    <property type="entry name" value="PROTEIN_KINASE_ST"/>
    <property type="match status" value="1"/>
</dbReference>
<keyword evidence="13" id="KW-1185">Reference proteome</keyword>
<comment type="cofactor">
    <cofactor evidence="10">
        <name>Mg(2+)</name>
        <dbReference type="ChEBI" id="CHEBI:18420"/>
    </cofactor>
</comment>
<dbReference type="InterPro" id="IPR003527">
    <property type="entry name" value="MAP_kinase_CS"/>
</dbReference>
<dbReference type="Pfam" id="PF00069">
    <property type="entry name" value="Pkinase"/>
    <property type="match status" value="1"/>
</dbReference>
<dbReference type="GO" id="GO:0005524">
    <property type="term" value="F:ATP binding"/>
    <property type="evidence" value="ECO:0007669"/>
    <property type="project" value="UniProtKB-UniRule"/>
</dbReference>
<evidence type="ECO:0000256" key="9">
    <source>
        <dbReference type="RuleBase" id="RU000304"/>
    </source>
</evidence>
<evidence type="ECO:0000256" key="6">
    <source>
        <dbReference type="ARBA" id="ARBA00047592"/>
    </source>
</evidence>
<proteinExistence type="inferred from homology"/>
<dbReference type="Gene3D" id="1.10.510.10">
    <property type="entry name" value="Transferase(Phosphotransferase) domain 1"/>
    <property type="match status" value="1"/>
</dbReference>